<accession>A6KE63</accession>
<protein>
    <submittedName>
        <fullName evidence="1">RCG61120</fullName>
    </submittedName>
</protein>
<dbReference type="AlphaFoldDB" id="A6KE63"/>
<proteinExistence type="predicted"/>
<name>A6KE63_RAT</name>
<sequence length="50" mass="5467">MLLLVSWESGTYRMPGGIPPSSQASACSVTSQQVTLKSWKVLCRAFTHPE</sequence>
<dbReference type="Proteomes" id="UP000234681">
    <property type="component" value="Chromosome 15"/>
</dbReference>
<gene>
    <name evidence="1" type="ORF">rCG_61120</name>
</gene>
<dbReference type="EMBL" id="CH474040">
    <property type="protein sequence ID" value="EDL88369.1"/>
    <property type="molecule type" value="Genomic_DNA"/>
</dbReference>
<reference evidence="1 2" key="1">
    <citation type="submission" date="2005-07" db="EMBL/GenBank/DDBJ databases">
        <authorList>
            <person name="Mural R.J."/>
            <person name="Li P.W."/>
            <person name="Adams M.D."/>
            <person name="Amanatides P.G."/>
            <person name="Baden-Tillson H."/>
            <person name="Barnstead M."/>
            <person name="Chin S.H."/>
            <person name="Dew I."/>
            <person name="Evans C.A."/>
            <person name="Ferriera S."/>
            <person name="Flanigan M."/>
            <person name="Fosler C."/>
            <person name="Glodek A."/>
            <person name="Gu Z."/>
            <person name="Holt R.A."/>
            <person name="Jennings D."/>
            <person name="Kraft C.L."/>
            <person name="Lu F."/>
            <person name="Nguyen T."/>
            <person name="Nusskern D.R."/>
            <person name="Pfannkoch C.M."/>
            <person name="Sitter C."/>
            <person name="Sutton G.G."/>
            <person name="Venter J.C."/>
            <person name="Wang Z."/>
            <person name="Woodage T."/>
            <person name="Zheng X.H."/>
            <person name="Zhong F."/>
        </authorList>
    </citation>
    <scope>NUCLEOTIDE SEQUENCE [LARGE SCALE GENOMIC DNA]</scope>
    <source>
        <strain>BN</strain>
        <strain evidence="2">Sprague-Dawley</strain>
    </source>
</reference>
<organism evidence="1 2">
    <name type="scientific">Rattus norvegicus</name>
    <name type="common">Rat</name>
    <dbReference type="NCBI Taxonomy" id="10116"/>
    <lineage>
        <taxon>Eukaryota</taxon>
        <taxon>Metazoa</taxon>
        <taxon>Chordata</taxon>
        <taxon>Craniata</taxon>
        <taxon>Vertebrata</taxon>
        <taxon>Euteleostomi</taxon>
        <taxon>Mammalia</taxon>
        <taxon>Eutheria</taxon>
        <taxon>Euarchontoglires</taxon>
        <taxon>Glires</taxon>
        <taxon>Rodentia</taxon>
        <taxon>Myomorpha</taxon>
        <taxon>Muroidea</taxon>
        <taxon>Muridae</taxon>
        <taxon>Murinae</taxon>
        <taxon>Rattus</taxon>
    </lineage>
</organism>
<evidence type="ECO:0000313" key="2">
    <source>
        <dbReference type="Proteomes" id="UP000234681"/>
    </source>
</evidence>
<evidence type="ECO:0000313" key="1">
    <source>
        <dbReference type="EMBL" id="EDL88369.1"/>
    </source>
</evidence>